<evidence type="ECO:0000259" key="2">
    <source>
        <dbReference type="Pfam" id="PF01051"/>
    </source>
</evidence>
<dbReference type="EMBL" id="UGSQ01000002">
    <property type="protein sequence ID" value="SUB25708.1"/>
    <property type="molecule type" value="Genomic_DNA"/>
</dbReference>
<dbReference type="Pfam" id="PF01051">
    <property type="entry name" value="Rep3_N"/>
    <property type="match status" value="1"/>
</dbReference>
<comment type="similarity">
    <text evidence="1">Belongs to the initiator RepB protein family.</text>
</comment>
<name>A0A379AU03_AVIGA</name>
<protein>
    <submittedName>
        <fullName evidence="4">Replication initiator protein</fullName>
    </submittedName>
    <submittedName>
        <fullName evidence="3">Replication protein</fullName>
    </submittedName>
</protein>
<dbReference type="AlphaFoldDB" id="A0A379AU03"/>
<dbReference type="Pfam" id="PF21205">
    <property type="entry name" value="Rep3_C"/>
    <property type="match status" value="1"/>
</dbReference>
<dbReference type="SUPFAM" id="SSF46785">
    <property type="entry name" value="Winged helix' DNA-binding domain"/>
    <property type="match status" value="2"/>
</dbReference>
<accession>A0A379AU03</accession>
<reference evidence="3 5" key="1">
    <citation type="submission" date="2018-06" db="EMBL/GenBank/DDBJ databases">
        <authorList>
            <consortium name="Pathogen Informatics"/>
            <person name="Doyle S."/>
        </authorList>
    </citation>
    <scope>NUCLEOTIDE SEQUENCE [LARGE SCALE GENOMIC DNA]</scope>
    <source>
        <strain evidence="3 5">NCTC11188</strain>
    </source>
</reference>
<evidence type="ECO:0000313" key="6">
    <source>
        <dbReference type="Proteomes" id="UP000294683"/>
    </source>
</evidence>
<dbReference type="Proteomes" id="UP000294683">
    <property type="component" value="Unassembled WGS sequence"/>
</dbReference>
<evidence type="ECO:0000313" key="3">
    <source>
        <dbReference type="EMBL" id="SUB25708.1"/>
    </source>
</evidence>
<dbReference type="EMBL" id="SNXJ01000019">
    <property type="protein sequence ID" value="TDP26995.1"/>
    <property type="molecule type" value="Genomic_DNA"/>
</dbReference>
<evidence type="ECO:0000313" key="5">
    <source>
        <dbReference type="Proteomes" id="UP000255113"/>
    </source>
</evidence>
<feature type="domain" description="Initiator Rep protein WH1" evidence="2">
    <location>
        <begin position="6"/>
        <end position="149"/>
    </location>
</feature>
<keyword evidence="6" id="KW-1185">Reference proteome</keyword>
<dbReference type="RefSeq" id="WP_103854530.1">
    <property type="nucleotide sequence ID" value="NZ_PQVJ01000066.1"/>
</dbReference>
<sequence>MSKNLIIVKSNNLVEASYKLTLDEMRILLLTIGKIDPSIENHHRDFEFTVAEFVENFGVDEKVAYQQVQAAVDKLGGRWAILEDTPKVRRKAIFLTDQTYFKGEGRFQIVLHEKLMPFVSEIKSKFTKYNLEYVAKFSGFHSIRLYEILAQYRYVGWREVSLIELKEWLQVSDKYNRWDNFKSRVLTPAINEINEKSDLFVEVEPIKRGRSIYALNFKIKTKQSAVKTELKRPPFPHKNKYGKYVHLDKQNPAMSNAEYGNYAHACLKILDEYYTRIEDVTPEDLRHYWIFLAVNASHKSKLGKKQDFLEALQVQGYKLINCELVKLEN</sequence>
<organism evidence="3 5">
    <name type="scientific">Avibacterium gallinarum</name>
    <name type="common">Pasteurella gallinarum</name>
    <dbReference type="NCBI Taxonomy" id="755"/>
    <lineage>
        <taxon>Bacteria</taxon>
        <taxon>Pseudomonadati</taxon>
        <taxon>Pseudomonadota</taxon>
        <taxon>Gammaproteobacteria</taxon>
        <taxon>Pasteurellales</taxon>
        <taxon>Pasteurellaceae</taxon>
        <taxon>Avibacterium</taxon>
    </lineage>
</organism>
<evidence type="ECO:0000313" key="4">
    <source>
        <dbReference type="EMBL" id="TDP26995.1"/>
    </source>
</evidence>
<gene>
    <name evidence="3" type="primary">repE</name>
    <name evidence="4" type="ORF">EV689_1192</name>
    <name evidence="3" type="ORF">NCTC11188_00024</name>
</gene>
<dbReference type="InterPro" id="IPR000525">
    <property type="entry name" value="Initiator_Rep_WH1"/>
</dbReference>
<reference evidence="4 6" key="2">
    <citation type="submission" date="2019-03" db="EMBL/GenBank/DDBJ databases">
        <title>Genomic Encyclopedia of Type Strains, Phase IV (KMG-IV): sequencing the most valuable type-strain genomes for metagenomic binning, comparative biology and taxonomic classification.</title>
        <authorList>
            <person name="Goeker M."/>
        </authorList>
    </citation>
    <scope>NUCLEOTIDE SEQUENCE [LARGE SCALE GENOMIC DNA]</scope>
    <source>
        <strain evidence="4 6">DSM 17481</strain>
    </source>
</reference>
<dbReference type="GO" id="GO:0006270">
    <property type="term" value="P:DNA replication initiation"/>
    <property type="evidence" value="ECO:0007669"/>
    <property type="project" value="InterPro"/>
</dbReference>
<dbReference type="InterPro" id="IPR036390">
    <property type="entry name" value="WH_DNA-bd_sf"/>
</dbReference>
<proteinExistence type="inferred from homology"/>
<dbReference type="InterPro" id="IPR036388">
    <property type="entry name" value="WH-like_DNA-bd_sf"/>
</dbReference>
<evidence type="ECO:0000256" key="1">
    <source>
        <dbReference type="ARBA" id="ARBA00038283"/>
    </source>
</evidence>
<dbReference type="Gene3D" id="1.10.10.10">
    <property type="entry name" value="Winged helix-like DNA-binding domain superfamily/Winged helix DNA-binding domain"/>
    <property type="match status" value="2"/>
</dbReference>
<dbReference type="Proteomes" id="UP000255113">
    <property type="component" value="Unassembled WGS sequence"/>
</dbReference>
<dbReference type="GO" id="GO:0003887">
    <property type="term" value="F:DNA-directed DNA polymerase activity"/>
    <property type="evidence" value="ECO:0007669"/>
    <property type="project" value="InterPro"/>
</dbReference>